<dbReference type="GeneID" id="72400137"/>
<evidence type="ECO:0000256" key="1">
    <source>
        <dbReference type="SAM" id="SignalP"/>
    </source>
</evidence>
<dbReference type="RefSeq" id="WP_017079211.1">
    <property type="nucleotide sequence ID" value="NZ_CAWNTD010000158.1"/>
</dbReference>
<gene>
    <name evidence="2" type="ORF">CWO07_18040</name>
</gene>
<name>A0A2J6UPQ0_VIBSP</name>
<keyword evidence="1" id="KW-0732">Signal</keyword>
<dbReference type="Proteomes" id="UP000244197">
    <property type="component" value="Unassembled WGS sequence"/>
</dbReference>
<sequence>MNNTTLALLLLSMSTSVMAQDLTKAEQHHVDNQMQQMTRVHEDSAIIMIDENSSYVSIEYVGEWTEINNYVSHDEANALQLQKVGKKFVYSQTGDSLEFLEQKLMEHIEKDRPSYFSVDVYRDYHGDSGEFNYLARVIEYK</sequence>
<dbReference type="EMBL" id="PIFK01000039">
    <property type="protein sequence ID" value="PTP28897.1"/>
    <property type="molecule type" value="Genomic_DNA"/>
</dbReference>
<proteinExistence type="predicted"/>
<organism evidence="2 3">
    <name type="scientific">Vibrio splendidus</name>
    <dbReference type="NCBI Taxonomy" id="29497"/>
    <lineage>
        <taxon>Bacteria</taxon>
        <taxon>Pseudomonadati</taxon>
        <taxon>Pseudomonadota</taxon>
        <taxon>Gammaproteobacteria</taxon>
        <taxon>Vibrionales</taxon>
        <taxon>Vibrionaceae</taxon>
        <taxon>Vibrio</taxon>
    </lineage>
</organism>
<feature type="chain" id="PRO_5015082375" evidence="1">
    <location>
        <begin position="20"/>
        <end position="141"/>
    </location>
</feature>
<evidence type="ECO:0000313" key="2">
    <source>
        <dbReference type="EMBL" id="PTP28897.1"/>
    </source>
</evidence>
<comment type="caution">
    <text evidence="2">The sequence shown here is derived from an EMBL/GenBank/DDBJ whole genome shotgun (WGS) entry which is preliminary data.</text>
</comment>
<feature type="signal peptide" evidence="1">
    <location>
        <begin position="1"/>
        <end position="19"/>
    </location>
</feature>
<accession>A0A2J6UPQ0</accession>
<dbReference type="AlphaFoldDB" id="A0A2J6UPQ0"/>
<evidence type="ECO:0000313" key="3">
    <source>
        <dbReference type="Proteomes" id="UP000244197"/>
    </source>
</evidence>
<reference evidence="2 3" key="1">
    <citation type="submission" date="2017-11" db="EMBL/GenBank/DDBJ databases">
        <title>Population delineation of vibrios coincides with oyster pathogenicity.</title>
        <authorList>
            <person name="Bruto M."/>
            <person name="Labreuche Y."/>
            <person name="James A."/>
            <person name="Piel D."/>
            <person name="Chenivesse S."/>
            <person name="Petton B."/>
            <person name="Polz M.F."/>
            <person name="Le Roux F."/>
        </authorList>
    </citation>
    <scope>NUCLEOTIDE SEQUENCE [LARGE SCALE GENOMIC DNA]</scope>
    <source>
        <strain evidence="2 3">FF_144</strain>
    </source>
</reference>
<protein>
    <submittedName>
        <fullName evidence="2">Uncharacterized protein</fullName>
    </submittedName>
</protein>